<accession>A0A429GJH5</accession>
<dbReference type="RefSeq" id="WP_125671693.1">
    <property type="nucleotide sequence ID" value="NZ_RCOS01000106.1"/>
</dbReference>
<keyword evidence="3" id="KW-1185">Reference proteome</keyword>
<comment type="caution">
    <text evidence="2">The sequence shown here is derived from an EMBL/GenBank/DDBJ whole genome shotgun (WGS) entry which is preliminary data.</text>
</comment>
<feature type="transmembrane region" description="Helical" evidence="1">
    <location>
        <begin position="143"/>
        <end position="162"/>
    </location>
</feature>
<feature type="transmembrane region" description="Helical" evidence="1">
    <location>
        <begin position="199"/>
        <end position="215"/>
    </location>
</feature>
<keyword evidence="1" id="KW-0472">Membrane</keyword>
<reference evidence="2 3" key="1">
    <citation type="submission" date="2018-10" db="EMBL/GenBank/DDBJ databases">
        <title>Co-occurring genomic capacity for anaerobic methane metabolism and dissimilatory sulfite reduction discovered in the Korarchaeota.</title>
        <authorList>
            <person name="Mckay L.J."/>
            <person name="Dlakic M."/>
            <person name="Fields M.W."/>
            <person name="Delmont T.O."/>
            <person name="Eren A.M."/>
            <person name="Jay Z.J."/>
            <person name="Klingelsmith K.B."/>
            <person name="Rusch D.B."/>
            <person name="Inskeep W.P."/>
        </authorList>
    </citation>
    <scope>NUCLEOTIDE SEQUENCE [LARGE SCALE GENOMIC DNA]</scope>
    <source>
        <strain evidence="2 3">MDKW</strain>
    </source>
</reference>
<dbReference type="Proteomes" id="UP000277582">
    <property type="component" value="Unassembled WGS sequence"/>
</dbReference>
<proteinExistence type="predicted"/>
<protein>
    <submittedName>
        <fullName evidence="2">Uncharacterized protein</fullName>
    </submittedName>
</protein>
<evidence type="ECO:0000313" key="3">
    <source>
        <dbReference type="Proteomes" id="UP000277582"/>
    </source>
</evidence>
<organism evidence="2 3">
    <name type="scientific">Candidatus Methanodesulfokora washburnensis</name>
    <dbReference type="NCBI Taxonomy" id="2478471"/>
    <lineage>
        <taxon>Archaea</taxon>
        <taxon>Thermoproteota</taxon>
        <taxon>Candidatus Korarchaeia</taxon>
        <taxon>Candidatus Korarchaeia incertae sedis</taxon>
        <taxon>Candidatus Methanodesulfokora</taxon>
    </lineage>
</organism>
<keyword evidence="1" id="KW-1133">Transmembrane helix</keyword>
<sequence length="391" mass="43099">MRKVNADPWSIAGAICSSLASGLAMRDAMRIAADITGEKSLLVISREICMEDYIEVLSKRKGPLGKLFSRINTIYRRMYEGRSDIKAAFEELMEDFANEQRKRIESIGNIATLVGIISALLPFALIYSGIISGIVSEGISPELMLYSSLISIPVDISVVMILRKDSPYRLDSLYSAIAAIISLSLFPAFLLLLPFSPSTSVEIALSSLFLGYIIIKKSERIREKEIFDGLDFTEEQCIKVGSGFAPDISLLEALSFKLRHTRASSIPSLLISLFKSGAKPDEVHKSMLFIISSVRRSWERELSERRSKAFTGLVLAIIISLSFFVLKRSIAMMSERLVAQLELAELSILLSMSLFGVILGALRTGNALSGMREVSVISAFMLITKILGGFV</sequence>
<feature type="transmembrane region" description="Helical" evidence="1">
    <location>
        <begin position="309"/>
        <end position="326"/>
    </location>
</feature>
<name>A0A429GJH5_9CREN</name>
<evidence type="ECO:0000256" key="1">
    <source>
        <dbReference type="SAM" id="Phobius"/>
    </source>
</evidence>
<keyword evidence="1" id="KW-0812">Transmembrane</keyword>
<feature type="transmembrane region" description="Helical" evidence="1">
    <location>
        <begin position="110"/>
        <end position="131"/>
    </location>
</feature>
<dbReference type="AlphaFoldDB" id="A0A429GJH5"/>
<feature type="transmembrane region" description="Helical" evidence="1">
    <location>
        <begin position="174"/>
        <end position="193"/>
    </location>
</feature>
<dbReference type="EMBL" id="RCOS01000106">
    <property type="protein sequence ID" value="RSN73917.1"/>
    <property type="molecule type" value="Genomic_DNA"/>
</dbReference>
<feature type="transmembrane region" description="Helical" evidence="1">
    <location>
        <begin position="346"/>
        <end position="362"/>
    </location>
</feature>
<evidence type="ECO:0000313" key="2">
    <source>
        <dbReference type="EMBL" id="RSN73917.1"/>
    </source>
</evidence>
<gene>
    <name evidence="2" type="ORF">D6D85_09175</name>
</gene>